<dbReference type="Gene3D" id="3.90.25.10">
    <property type="entry name" value="UDP-galactose 4-epimerase, domain 1"/>
    <property type="match status" value="1"/>
</dbReference>
<name>A0A5C6U830_9SPHN</name>
<dbReference type="PANTHER" id="PTHR43162:SF1">
    <property type="entry name" value="PRESTALK A DIFFERENTIATION PROTEIN A"/>
    <property type="match status" value="1"/>
</dbReference>
<dbReference type="EMBL" id="VOQR01000002">
    <property type="protein sequence ID" value="TXC67986.1"/>
    <property type="molecule type" value="Genomic_DNA"/>
</dbReference>
<sequence>MIVVTTPTGNIGRHVVRHLTEASEPVRVVARDPAKLPHDLRDKVKVVTGSHGDAATVDKAFEGADAVFWLCPPSPASTPAAATVDFARPGAEAIRRHGVRHVVAVTTLGRGTSWQEHAGNATGSIHMVDLLRSTGVAIRGIALPAFMDNALRMVGLLCDGRMPGPIAPHKKLPHTAARDSAAAAAGLLINRNWSGQEDVPVLGPEDLSYFDLAVIISEVTGRDIQYQHQTYEAYKEAAMASGLTDAFAQGFVDMLRAKEEGMDNVASRAKAFIGTTTFRQWVIDELQPAMANYNVANT</sequence>
<dbReference type="InterPro" id="IPR016040">
    <property type="entry name" value="NAD(P)-bd_dom"/>
</dbReference>
<gene>
    <name evidence="2" type="ORF">FSB78_18570</name>
</gene>
<dbReference type="SUPFAM" id="SSF51735">
    <property type="entry name" value="NAD(P)-binding Rossmann-fold domains"/>
    <property type="match status" value="1"/>
</dbReference>
<dbReference type="PANTHER" id="PTHR43162">
    <property type="match status" value="1"/>
</dbReference>
<dbReference type="InterPro" id="IPR051604">
    <property type="entry name" value="Ergot_Alk_Oxidoreductase"/>
</dbReference>
<dbReference type="AlphaFoldDB" id="A0A5C6U830"/>
<dbReference type="Proteomes" id="UP000321250">
    <property type="component" value="Unassembled WGS sequence"/>
</dbReference>
<proteinExistence type="predicted"/>
<protein>
    <submittedName>
        <fullName evidence="2">NAD-dependent epimerase/dehydratase family protein</fullName>
    </submittedName>
</protein>
<feature type="domain" description="NAD(P)-binding" evidence="1">
    <location>
        <begin position="8"/>
        <end position="121"/>
    </location>
</feature>
<evidence type="ECO:0000259" key="1">
    <source>
        <dbReference type="Pfam" id="PF13460"/>
    </source>
</evidence>
<organism evidence="2 3">
    <name type="scientific">Sphingomonas ginsenosidivorax</name>
    <dbReference type="NCBI Taxonomy" id="862135"/>
    <lineage>
        <taxon>Bacteria</taxon>
        <taxon>Pseudomonadati</taxon>
        <taxon>Pseudomonadota</taxon>
        <taxon>Alphaproteobacteria</taxon>
        <taxon>Sphingomonadales</taxon>
        <taxon>Sphingomonadaceae</taxon>
        <taxon>Sphingomonas</taxon>
    </lineage>
</organism>
<dbReference type="InterPro" id="IPR036291">
    <property type="entry name" value="NAD(P)-bd_dom_sf"/>
</dbReference>
<dbReference type="OrthoDB" id="7771794at2"/>
<accession>A0A5C6U830</accession>
<evidence type="ECO:0000313" key="3">
    <source>
        <dbReference type="Proteomes" id="UP000321250"/>
    </source>
</evidence>
<evidence type="ECO:0000313" key="2">
    <source>
        <dbReference type="EMBL" id="TXC67986.1"/>
    </source>
</evidence>
<comment type="caution">
    <text evidence="2">The sequence shown here is derived from an EMBL/GenBank/DDBJ whole genome shotgun (WGS) entry which is preliminary data.</text>
</comment>
<dbReference type="Gene3D" id="3.40.50.720">
    <property type="entry name" value="NAD(P)-binding Rossmann-like Domain"/>
    <property type="match status" value="1"/>
</dbReference>
<keyword evidence="3" id="KW-1185">Reference proteome</keyword>
<reference evidence="2 3" key="1">
    <citation type="journal article" date="2013" name="Antonie Van Leeuwenhoek">
        <title>Sphingomonas ginsenosidivorax sp. nov., with the ability to transform ginsenosides.</title>
        <authorList>
            <person name="Jin X.F."/>
            <person name="Kim J.K."/>
            <person name="Liu Q.M."/>
            <person name="Kang M.S."/>
            <person name="He D."/>
            <person name="Jin F.X."/>
            <person name="Kim S.C."/>
            <person name="Im W.T."/>
        </authorList>
    </citation>
    <scope>NUCLEOTIDE SEQUENCE [LARGE SCALE GENOMIC DNA]</scope>
    <source>
        <strain evidence="2 3">KHI67</strain>
    </source>
</reference>
<dbReference type="Pfam" id="PF13460">
    <property type="entry name" value="NAD_binding_10"/>
    <property type="match status" value="1"/>
</dbReference>
<dbReference type="RefSeq" id="WP_147084377.1">
    <property type="nucleotide sequence ID" value="NZ_VOQR01000002.1"/>
</dbReference>